<evidence type="ECO:0000259" key="2">
    <source>
        <dbReference type="PROSITE" id="PS50937"/>
    </source>
</evidence>
<name>A0A7M1R215_9ACTO</name>
<dbReference type="AlphaFoldDB" id="A0A7M1R215"/>
<evidence type="ECO:0000313" key="4">
    <source>
        <dbReference type="Proteomes" id="UP000594961"/>
    </source>
</evidence>
<dbReference type="EMBL" id="CP063212">
    <property type="protein sequence ID" value="QOR48329.1"/>
    <property type="molecule type" value="Genomic_DNA"/>
</dbReference>
<evidence type="ECO:0000313" key="3">
    <source>
        <dbReference type="EMBL" id="QOR48329.1"/>
    </source>
</evidence>
<dbReference type="SMART" id="SM00422">
    <property type="entry name" value="HTH_MERR"/>
    <property type="match status" value="1"/>
</dbReference>
<dbReference type="GO" id="GO:0003677">
    <property type="term" value="F:DNA binding"/>
    <property type="evidence" value="ECO:0007669"/>
    <property type="project" value="UniProtKB-KW"/>
</dbReference>
<protein>
    <submittedName>
        <fullName evidence="3">MerR family transcriptional regulator</fullName>
    </submittedName>
</protein>
<reference evidence="3 4" key="1">
    <citation type="submission" date="2020-10" db="EMBL/GenBank/DDBJ databases">
        <title>Trueperella pecoris sp. nov. isolated from bovine and porcine specimens.</title>
        <authorList>
            <person name="Schoenecker L."/>
            <person name="Schnydrig P."/>
            <person name="Brodard I."/>
            <person name="Thomann A."/>
            <person name="Hemphill A."/>
            <person name="Rodriguez-Campos S."/>
            <person name="Perreten V."/>
            <person name="Jores J."/>
            <person name="Kittl S."/>
        </authorList>
    </citation>
    <scope>NUCLEOTIDE SEQUENCE [LARGE SCALE GENOMIC DNA]</scope>
    <source>
        <strain evidence="3 4">19OD0592</strain>
    </source>
</reference>
<accession>A0A7M1R215</accession>
<feature type="domain" description="HTH merR-type" evidence="2">
    <location>
        <begin position="1"/>
        <end position="72"/>
    </location>
</feature>
<dbReference type="PANTHER" id="PTHR30204:SF97">
    <property type="entry name" value="MERR FAMILY REGULATORY PROTEIN"/>
    <property type="match status" value="1"/>
</dbReference>
<keyword evidence="1" id="KW-0238">DNA-binding</keyword>
<dbReference type="InterPro" id="IPR000551">
    <property type="entry name" value="MerR-type_HTH_dom"/>
</dbReference>
<dbReference type="GO" id="GO:0003700">
    <property type="term" value="F:DNA-binding transcription factor activity"/>
    <property type="evidence" value="ECO:0007669"/>
    <property type="project" value="InterPro"/>
</dbReference>
<dbReference type="Gene3D" id="1.10.1660.10">
    <property type="match status" value="1"/>
</dbReference>
<evidence type="ECO:0000256" key="1">
    <source>
        <dbReference type="ARBA" id="ARBA00023125"/>
    </source>
</evidence>
<dbReference type="PROSITE" id="PS50937">
    <property type="entry name" value="HTH_MERR_2"/>
    <property type="match status" value="1"/>
</dbReference>
<dbReference type="Proteomes" id="UP000594961">
    <property type="component" value="Chromosome"/>
</dbReference>
<proteinExistence type="predicted"/>
<dbReference type="InterPro" id="IPR047057">
    <property type="entry name" value="MerR_fam"/>
</dbReference>
<dbReference type="PANTHER" id="PTHR30204">
    <property type="entry name" value="REDOX-CYCLING DRUG-SENSING TRANSCRIPTIONAL ACTIVATOR SOXR"/>
    <property type="match status" value="1"/>
</dbReference>
<dbReference type="RefSeq" id="WP_197554734.1">
    <property type="nucleotide sequence ID" value="NZ_CP063212.1"/>
</dbReference>
<sequence length="338" mass="37622">MSISIGEFSHSTGMTIRTLRYYHDIGLLEAARVDEFSGYRYYRADQLARAGLLRLLRATGMGIAEMRQVLSHPNQLGEQLAAQRTQLQVQRRLEDWALERAATWSPDLQRVNPVLERHAGRLHWAGFSTVVDTADLEQKLTLAEEALPQLERDLLALVETLRIIFDADSGDETPDDRANATQSNEGEEFGEFIANSWTSFRVDKVKSSRVAIGLCFPIPGPLPAGFSVDEKIASDIVSGVLPERTEAWIRTASFADSGTGLEETGDGEHLEDRPVDDDTLEELLPGGSLPSREGIALALYLEERGITEPREIRQRIVHEVDDHDGYGADHMELSITLD</sequence>
<dbReference type="InterPro" id="IPR009061">
    <property type="entry name" value="DNA-bd_dom_put_sf"/>
</dbReference>
<dbReference type="Pfam" id="PF13411">
    <property type="entry name" value="MerR_1"/>
    <property type="match status" value="1"/>
</dbReference>
<organism evidence="3 4">
    <name type="scientific">Trueperella pecoris</name>
    <dbReference type="NCBI Taxonomy" id="2733571"/>
    <lineage>
        <taxon>Bacteria</taxon>
        <taxon>Bacillati</taxon>
        <taxon>Actinomycetota</taxon>
        <taxon>Actinomycetes</taxon>
        <taxon>Actinomycetales</taxon>
        <taxon>Actinomycetaceae</taxon>
        <taxon>Trueperella</taxon>
    </lineage>
</organism>
<gene>
    <name evidence="3" type="ORF">INS90_03370</name>
</gene>
<dbReference type="SUPFAM" id="SSF46955">
    <property type="entry name" value="Putative DNA-binding domain"/>
    <property type="match status" value="1"/>
</dbReference>